<gene>
    <name evidence="10 13" type="primary">hisH</name>
    <name evidence="13" type="ORF">QNH24_21590</name>
</gene>
<comment type="catalytic activity">
    <reaction evidence="8 10">
        <text>5-[(5-phospho-1-deoxy-D-ribulos-1-ylimino)methylamino]-1-(5-phospho-beta-D-ribosyl)imidazole-4-carboxamide + L-glutamine = D-erythro-1-(imidazol-4-yl)glycerol 3-phosphate + 5-amino-1-(5-phospho-beta-D-ribosyl)imidazole-4-carboxamide + L-glutamate + H(+)</text>
        <dbReference type="Rhea" id="RHEA:24793"/>
        <dbReference type="ChEBI" id="CHEBI:15378"/>
        <dbReference type="ChEBI" id="CHEBI:29985"/>
        <dbReference type="ChEBI" id="CHEBI:58278"/>
        <dbReference type="ChEBI" id="CHEBI:58359"/>
        <dbReference type="ChEBI" id="CHEBI:58475"/>
        <dbReference type="ChEBI" id="CHEBI:58525"/>
        <dbReference type="EC" id="4.3.2.10"/>
    </reaction>
</comment>
<keyword evidence="3 10" id="KW-0028">Amino-acid biosynthesis</keyword>
<keyword evidence="6 10" id="KW-0368">Histidine biosynthesis</keyword>
<feature type="domain" description="Glutamine amidotransferase" evidence="12">
    <location>
        <begin position="5"/>
        <end position="194"/>
    </location>
</feature>
<evidence type="ECO:0000256" key="11">
    <source>
        <dbReference type="PIRSR" id="PIRSR000495-1"/>
    </source>
</evidence>
<dbReference type="Gene3D" id="3.40.50.880">
    <property type="match status" value="1"/>
</dbReference>
<dbReference type="Proteomes" id="UP001178322">
    <property type="component" value="Chromosome"/>
</dbReference>
<evidence type="ECO:0000256" key="5">
    <source>
        <dbReference type="ARBA" id="ARBA00022962"/>
    </source>
</evidence>
<dbReference type="GO" id="GO:0000105">
    <property type="term" value="P:L-histidine biosynthetic process"/>
    <property type="evidence" value="ECO:0007669"/>
    <property type="project" value="UniProtKB-UniRule"/>
</dbReference>
<evidence type="ECO:0000256" key="8">
    <source>
        <dbReference type="ARBA" id="ARBA00047838"/>
    </source>
</evidence>
<dbReference type="PANTHER" id="PTHR42701:SF1">
    <property type="entry name" value="IMIDAZOLE GLYCEROL PHOSPHATE SYNTHASE SUBUNIT HISH"/>
    <property type="match status" value="1"/>
</dbReference>
<evidence type="ECO:0000256" key="3">
    <source>
        <dbReference type="ARBA" id="ARBA00022605"/>
    </source>
</evidence>
<proteinExistence type="inferred from homology"/>
<keyword evidence="10" id="KW-0963">Cytoplasm</keyword>
<name>A0AAX3WSV2_9BACI</name>
<evidence type="ECO:0000256" key="6">
    <source>
        <dbReference type="ARBA" id="ARBA00023102"/>
    </source>
</evidence>
<dbReference type="PANTHER" id="PTHR42701">
    <property type="entry name" value="IMIDAZOLE GLYCEROL PHOSPHATE SYNTHASE SUBUNIT HISH"/>
    <property type="match status" value="1"/>
</dbReference>
<dbReference type="HAMAP" id="MF_00278">
    <property type="entry name" value="HisH"/>
    <property type="match status" value="1"/>
</dbReference>
<dbReference type="GO" id="GO:0000107">
    <property type="term" value="F:imidazoleglycerol-phosphate synthase activity"/>
    <property type="evidence" value="ECO:0007669"/>
    <property type="project" value="UniProtKB-UniRule"/>
</dbReference>
<evidence type="ECO:0000313" key="14">
    <source>
        <dbReference type="Proteomes" id="UP001178322"/>
    </source>
</evidence>
<evidence type="ECO:0000313" key="13">
    <source>
        <dbReference type="EMBL" id="WHY50856.1"/>
    </source>
</evidence>
<evidence type="ECO:0000256" key="2">
    <source>
        <dbReference type="ARBA" id="ARBA00011152"/>
    </source>
</evidence>
<dbReference type="InterPro" id="IPR029062">
    <property type="entry name" value="Class_I_gatase-like"/>
</dbReference>
<dbReference type="InterPro" id="IPR010139">
    <property type="entry name" value="Imidazole-glycPsynth_HisH"/>
</dbReference>
<dbReference type="SUPFAM" id="SSF52317">
    <property type="entry name" value="Class I glutamine amidotransferase-like"/>
    <property type="match status" value="1"/>
</dbReference>
<dbReference type="GO" id="GO:0016829">
    <property type="term" value="F:lyase activity"/>
    <property type="evidence" value="ECO:0007669"/>
    <property type="project" value="UniProtKB-KW"/>
</dbReference>
<evidence type="ECO:0000256" key="7">
    <source>
        <dbReference type="ARBA" id="ARBA00023239"/>
    </source>
</evidence>
<feature type="active site" description="Nucleophile" evidence="10 11">
    <location>
        <position position="80"/>
    </location>
</feature>
<accession>A0AAX3WSV2</accession>
<organism evidence="13 14">
    <name type="scientific">Lysinibacillus pakistanensis</name>
    <dbReference type="NCBI Taxonomy" id="759811"/>
    <lineage>
        <taxon>Bacteria</taxon>
        <taxon>Bacillati</taxon>
        <taxon>Bacillota</taxon>
        <taxon>Bacilli</taxon>
        <taxon>Bacillales</taxon>
        <taxon>Bacillaceae</taxon>
        <taxon>Lysinibacillus</taxon>
    </lineage>
</organism>
<comment type="subunit">
    <text evidence="2 10">Heterodimer of HisH and HisF.</text>
</comment>
<keyword evidence="4 10" id="KW-0378">Hydrolase</keyword>
<dbReference type="AlphaFoldDB" id="A0AAX3WSV2"/>
<dbReference type="InterPro" id="IPR017926">
    <property type="entry name" value="GATASE"/>
</dbReference>
<dbReference type="EC" id="4.3.2.10" evidence="10"/>
<keyword evidence="5 10" id="KW-0315">Glutamine amidotransferase</keyword>
<reference evidence="13" key="1">
    <citation type="submission" date="2023-05" db="EMBL/GenBank/DDBJ databases">
        <title>Comparative genomics of Bacillaceae isolates and their secondary metabolite potential.</title>
        <authorList>
            <person name="Song L."/>
            <person name="Nielsen L.J."/>
            <person name="Mohite O."/>
            <person name="Xu X."/>
            <person name="Weber T."/>
            <person name="Kovacs A.T."/>
        </authorList>
    </citation>
    <scope>NUCLEOTIDE SEQUENCE</scope>
    <source>
        <strain evidence="13">LY1</strain>
    </source>
</reference>
<dbReference type="NCBIfam" id="TIGR01855">
    <property type="entry name" value="IMP_synth_hisH"/>
    <property type="match status" value="1"/>
</dbReference>
<keyword evidence="7 10" id="KW-0456">Lyase</keyword>
<feature type="active site" evidence="10 11">
    <location>
        <position position="190"/>
    </location>
</feature>
<protein>
    <recommendedName>
        <fullName evidence="10">Imidazole glycerol phosphate synthase subunit HisH</fullName>
        <ecNumber evidence="10">4.3.2.10</ecNumber>
    </recommendedName>
    <alternativeName>
        <fullName evidence="10">IGP synthase glutaminase subunit</fullName>
        <ecNumber evidence="10">3.5.1.2</ecNumber>
    </alternativeName>
    <alternativeName>
        <fullName evidence="10">IGP synthase subunit HisH</fullName>
    </alternativeName>
    <alternativeName>
        <fullName evidence="10">ImGP synthase subunit HisH</fullName>
        <shortName evidence="10">IGPS subunit HisH</shortName>
    </alternativeName>
</protein>
<dbReference type="GO" id="GO:0005737">
    <property type="term" value="C:cytoplasm"/>
    <property type="evidence" value="ECO:0007669"/>
    <property type="project" value="UniProtKB-SubCell"/>
</dbReference>
<dbReference type="EC" id="3.5.1.2" evidence="10"/>
<dbReference type="Pfam" id="PF00117">
    <property type="entry name" value="GATase"/>
    <property type="match status" value="1"/>
</dbReference>
<evidence type="ECO:0000256" key="10">
    <source>
        <dbReference type="HAMAP-Rule" id="MF_00278"/>
    </source>
</evidence>
<dbReference type="EMBL" id="CP126101">
    <property type="protein sequence ID" value="WHY50856.1"/>
    <property type="molecule type" value="Genomic_DNA"/>
</dbReference>
<dbReference type="PROSITE" id="PS51273">
    <property type="entry name" value="GATASE_TYPE_1"/>
    <property type="match status" value="1"/>
</dbReference>
<evidence type="ECO:0000256" key="1">
    <source>
        <dbReference type="ARBA" id="ARBA00005091"/>
    </source>
</evidence>
<evidence type="ECO:0000256" key="9">
    <source>
        <dbReference type="ARBA" id="ARBA00049534"/>
    </source>
</evidence>
<sequence>MKIGVIDYGMGNLFSVEQALVRLGCEVVVTADEKALDKADALLLPGVGAFPDAMKRLAETKLDGYLQRVKADNRPLLGICLGMQLLFEESEEVTATKGLGFFKGSIKRFAGVNDGQAYRVPHMGWNELIMTNRPTWLTALPPAKHVYFVHSFYATDINETELVAYADYHGIWVPGIVATGSVTGMQFHPEKSGELGVFLLQQWLKGVASC</sequence>
<comment type="catalytic activity">
    <reaction evidence="9 10">
        <text>L-glutamine + H2O = L-glutamate + NH4(+)</text>
        <dbReference type="Rhea" id="RHEA:15889"/>
        <dbReference type="ChEBI" id="CHEBI:15377"/>
        <dbReference type="ChEBI" id="CHEBI:28938"/>
        <dbReference type="ChEBI" id="CHEBI:29985"/>
        <dbReference type="ChEBI" id="CHEBI:58359"/>
        <dbReference type="EC" id="3.5.1.2"/>
    </reaction>
</comment>
<dbReference type="GO" id="GO:0004359">
    <property type="term" value="F:glutaminase activity"/>
    <property type="evidence" value="ECO:0007669"/>
    <property type="project" value="UniProtKB-EC"/>
</dbReference>
<comment type="function">
    <text evidence="10">IGPS catalyzes the conversion of PRFAR and glutamine to IGP, AICAR and glutamate. The HisH subunit catalyzes the hydrolysis of glutamine to glutamate and ammonia as part of the synthesis of IGP and AICAR. The resulting ammonia molecule is channeled to the active site of HisF.</text>
</comment>
<feature type="active site" evidence="10 11">
    <location>
        <position position="188"/>
    </location>
</feature>
<comment type="subcellular location">
    <subcellularLocation>
        <location evidence="10">Cytoplasm</location>
    </subcellularLocation>
</comment>
<dbReference type="RefSeq" id="WP_283869482.1">
    <property type="nucleotide sequence ID" value="NZ_CP126101.1"/>
</dbReference>
<evidence type="ECO:0000256" key="4">
    <source>
        <dbReference type="ARBA" id="ARBA00022801"/>
    </source>
</evidence>
<evidence type="ECO:0000259" key="12">
    <source>
        <dbReference type="Pfam" id="PF00117"/>
    </source>
</evidence>
<comment type="pathway">
    <text evidence="1 10">Amino-acid biosynthesis; L-histidine biosynthesis; L-histidine from 5-phospho-alpha-D-ribose 1-diphosphate: step 5/9.</text>
</comment>
<dbReference type="CDD" id="cd01748">
    <property type="entry name" value="GATase1_IGP_Synthase"/>
    <property type="match status" value="1"/>
</dbReference>
<dbReference type="PIRSF" id="PIRSF000495">
    <property type="entry name" value="Amidotransf_hisH"/>
    <property type="match status" value="1"/>
</dbReference>